<dbReference type="EMBL" id="RJVU01035834">
    <property type="protein sequence ID" value="ROL47334.1"/>
    <property type="molecule type" value="Genomic_DNA"/>
</dbReference>
<evidence type="ECO:0000256" key="1">
    <source>
        <dbReference type="SAM" id="MobiDB-lite"/>
    </source>
</evidence>
<feature type="region of interest" description="Disordered" evidence="1">
    <location>
        <begin position="1"/>
        <end position="74"/>
    </location>
</feature>
<dbReference type="Proteomes" id="UP000281406">
    <property type="component" value="Unassembled WGS sequence"/>
</dbReference>
<name>A0A3N0YME5_ANAGA</name>
<feature type="compositionally biased region" description="Basic and acidic residues" evidence="1">
    <location>
        <begin position="22"/>
        <end position="39"/>
    </location>
</feature>
<sequence>MLSVRGVGSEPYTSPGALQVCKPDRQRQESPDIKEEKINKIRRKNVTLKRNESRSCQVPLRSEGPLNPHSADSVTSDGGMLEGICVNQKEFPYAWHPLMGPDIIGLVDHMIQTERPTPSPCPSAPAGTSAGRVASTSLPLLFRSESFTLNDIIIVCQSQKAVGLLSQHRLQPCQQSASST</sequence>
<organism evidence="2 3">
    <name type="scientific">Anabarilius grahami</name>
    <name type="common">Kanglang fish</name>
    <name type="synonym">Barilius grahami</name>
    <dbReference type="NCBI Taxonomy" id="495550"/>
    <lineage>
        <taxon>Eukaryota</taxon>
        <taxon>Metazoa</taxon>
        <taxon>Chordata</taxon>
        <taxon>Craniata</taxon>
        <taxon>Vertebrata</taxon>
        <taxon>Euteleostomi</taxon>
        <taxon>Actinopterygii</taxon>
        <taxon>Neopterygii</taxon>
        <taxon>Teleostei</taxon>
        <taxon>Ostariophysi</taxon>
        <taxon>Cypriniformes</taxon>
        <taxon>Xenocyprididae</taxon>
        <taxon>Xenocypridinae</taxon>
        <taxon>Xenocypridinae incertae sedis</taxon>
        <taxon>Anabarilius</taxon>
    </lineage>
</organism>
<gene>
    <name evidence="2" type="ORF">DPX16_16922</name>
</gene>
<evidence type="ECO:0000313" key="3">
    <source>
        <dbReference type="Proteomes" id="UP000281406"/>
    </source>
</evidence>
<protein>
    <submittedName>
        <fullName evidence="2">Uncharacterized protein</fullName>
    </submittedName>
</protein>
<proteinExistence type="predicted"/>
<keyword evidence="3" id="KW-1185">Reference proteome</keyword>
<evidence type="ECO:0000313" key="2">
    <source>
        <dbReference type="EMBL" id="ROL47334.1"/>
    </source>
</evidence>
<dbReference type="AlphaFoldDB" id="A0A3N0YME5"/>
<accession>A0A3N0YME5</accession>
<reference evidence="2 3" key="1">
    <citation type="submission" date="2018-10" db="EMBL/GenBank/DDBJ databases">
        <title>Genome assembly for a Yunnan-Guizhou Plateau 3E fish, Anabarilius grahami (Regan), and its evolutionary and genetic applications.</title>
        <authorList>
            <person name="Jiang W."/>
        </authorList>
    </citation>
    <scope>NUCLEOTIDE SEQUENCE [LARGE SCALE GENOMIC DNA]</scope>
    <source>
        <strain evidence="2">AG-KIZ</strain>
        <tissue evidence="2">Muscle</tissue>
    </source>
</reference>
<comment type="caution">
    <text evidence="2">The sequence shown here is derived from an EMBL/GenBank/DDBJ whole genome shotgun (WGS) entry which is preliminary data.</text>
</comment>